<evidence type="ECO:0000313" key="1">
    <source>
        <dbReference type="EMBL" id="QKS58134.1"/>
    </source>
</evidence>
<protein>
    <submittedName>
        <fullName evidence="1">Uncharacterized protein</fullName>
    </submittedName>
</protein>
<gene>
    <name evidence="1" type="ORF">HUB98_19045</name>
</gene>
<name>A0ABX6Q7G5_PAEBA</name>
<accession>A0ABX6Q7G5</accession>
<dbReference type="EMBL" id="CP054614">
    <property type="protein sequence ID" value="QKS58134.1"/>
    <property type="molecule type" value="Genomic_DNA"/>
</dbReference>
<keyword evidence="2" id="KW-1185">Reference proteome</keyword>
<sequence length="73" mass="8146">MIVHRSDYILVTLNQGSFNRKSIQSGYYDVSSIVDGFVNLVIQGKPLFTFWKMLNLGFGLLSEGESGGGQTWK</sequence>
<dbReference type="RefSeq" id="WP_146236228.1">
    <property type="nucleotide sequence ID" value="NZ_CP054614.1"/>
</dbReference>
<reference evidence="1 2" key="1">
    <citation type="submission" date="2020-06" db="EMBL/GenBank/DDBJ databases">
        <title>Complete genome of Paenibacillus barcinonensis KACC11450.</title>
        <authorList>
            <person name="Kim M."/>
            <person name="Park Y.-J."/>
            <person name="Shin J.-H."/>
        </authorList>
    </citation>
    <scope>NUCLEOTIDE SEQUENCE [LARGE SCALE GENOMIC DNA]</scope>
    <source>
        <strain evidence="1 2">KACC11450</strain>
    </source>
</reference>
<evidence type="ECO:0000313" key="2">
    <source>
        <dbReference type="Proteomes" id="UP000509327"/>
    </source>
</evidence>
<dbReference type="Proteomes" id="UP000509327">
    <property type="component" value="Chromosome"/>
</dbReference>
<organism evidence="1 2">
    <name type="scientific">Paenibacillus barcinonensis</name>
    <dbReference type="NCBI Taxonomy" id="198119"/>
    <lineage>
        <taxon>Bacteria</taxon>
        <taxon>Bacillati</taxon>
        <taxon>Bacillota</taxon>
        <taxon>Bacilli</taxon>
        <taxon>Bacillales</taxon>
        <taxon>Paenibacillaceae</taxon>
        <taxon>Paenibacillus</taxon>
    </lineage>
</organism>
<proteinExistence type="predicted"/>